<accession>A0ABP5SE52</accession>
<gene>
    <name evidence="1" type="ORF">GCM10010246_09850</name>
</gene>
<keyword evidence="2" id="KW-1185">Reference proteome</keyword>
<protein>
    <submittedName>
        <fullName evidence="1">Uncharacterized protein</fullName>
    </submittedName>
</protein>
<dbReference type="Proteomes" id="UP001500253">
    <property type="component" value="Unassembled WGS sequence"/>
</dbReference>
<dbReference type="RefSeq" id="WP_346173236.1">
    <property type="nucleotide sequence ID" value="NZ_BAAASD010000003.1"/>
</dbReference>
<name>A0ABP5SE52_9ACTN</name>
<comment type="caution">
    <text evidence="1">The sequence shown here is derived from an EMBL/GenBank/DDBJ whole genome shotgun (WGS) entry which is preliminary data.</text>
</comment>
<reference evidence="2" key="1">
    <citation type="journal article" date="2019" name="Int. J. Syst. Evol. Microbiol.">
        <title>The Global Catalogue of Microorganisms (GCM) 10K type strain sequencing project: providing services to taxonomists for standard genome sequencing and annotation.</title>
        <authorList>
            <consortium name="The Broad Institute Genomics Platform"/>
            <consortium name="The Broad Institute Genome Sequencing Center for Infectious Disease"/>
            <person name="Wu L."/>
            <person name="Ma J."/>
        </authorList>
    </citation>
    <scope>NUCLEOTIDE SEQUENCE [LARGE SCALE GENOMIC DNA]</scope>
    <source>
        <strain evidence="2">JCM 4316</strain>
    </source>
</reference>
<evidence type="ECO:0000313" key="1">
    <source>
        <dbReference type="EMBL" id="GAA2329208.1"/>
    </source>
</evidence>
<proteinExistence type="predicted"/>
<organism evidence="1 2">
    <name type="scientific">Streptomyces cuspidosporus</name>
    <dbReference type="NCBI Taxonomy" id="66882"/>
    <lineage>
        <taxon>Bacteria</taxon>
        <taxon>Bacillati</taxon>
        <taxon>Actinomycetota</taxon>
        <taxon>Actinomycetes</taxon>
        <taxon>Kitasatosporales</taxon>
        <taxon>Streptomycetaceae</taxon>
        <taxon>Streptomyces</taxon>
    </lineage>
</organism>
<dbReference type="EMBL" id="BAAASD010000003">
    <property type="protein sequence ID" value="GAA2329208.1"/>
    <property type="molecule type" value="Genomic_DNA"/>
</dbReference>
<evidence type="ECO:0000313" key="2">
    <source>
        <dbReference type="Proteomes" id="UP001500253"/>
    </source>
</evidence>
<sequence>MPIPVHALAHRPLPPEAVAELIALPTTPRPPDGVDTFDAVEAEMRRRGWSWQHELVTDSYRTGHGHLLCTEGESPFGDPDARHFLVFGELYPVGPDEDEGEDSMANGRWLYDFMDSWQQLPGWTGRRPSTDQDCEAVLAQAAQAVTEHLGRAPERTILSAESLAMGPALTHRVWRTDTHALVLGPAPDNLPYGYLTHLQLSYTPLSCGPELPSADDEEGLTEWISDHVDW</sequence>